<feature type="transmembrane region" description="Helical" evidence="1">
    <location>
        <begin position="130"/>
        <end position="152"/>
    </location>
</feature>
<organism evidence="2 3">
    <name type="scientific">Hortaea werneckii</name>
    <name type="common">Black yeast</name>
    <name type="synonym">Cladosporium werneckii</name>
    <dbReference type="NCBI Taxonomy" id="91943"/>
    <lineage>
        <taxon>Eukaryota</taxon>
        <taxon>Fungi</taxon>
        <taxon>Dikarya</taxon>
        <taxon>Ascomycota</taxon>
        <taxon>Pezizomycotina</taxon>
        <taxon>Dothideomycetes</taxon>
        <taxon>Dothideomycetidae</taxon>
        <taxon>Mycosphaerellales</taxon>
        <taxon>Teratosphaeriaceae</taxon>
        <taxon>Hortaea</taxon>
    </lineage>
</organism>
<dbReference type="Proteomes" id="UP000281245">
    <property type="component" value="Unassembled WGS sequence"/>
</dbReference>
<feature type="transmembrane region" description="Helical" evidence="1">
    <location>
        <begin position="172"/>
        <end position="195"/>
    </location>
</feature>
<feature type="transmembrane region" description="Helical" evidence="1">
    <location>
        <begin position="273"/>
        <end position="297"/>
    </location>
</feature>
<sequence length="347" mass="38344">MSDPTLFPTMSSSADITGSRSSYQAVFALDVITAVIALVFLGLATKPTFQRLTERRLSVADRSHATPLKTSLGTYLFLYPGLLCFFLAYVFYFVQDVLKTAGSGIQYQGDLELGGRRPSGTNGYERSVAVLSYATSLASILFTTLINGGVWIYSNHVTSNSTGISEPGWKSIIWNTFIMLAILCSGIAAWGLGISGINDTISWSERVHDDEATKIVFVVYRCIVIAASISVSVEVIRRYKLVRNNSGKNTLFMDRHDADFLIQSRDRPHLARFATIVVPLIWLRNIFIIYDIVLIFVDMSGWSTNSILATLFLLIIFGQFANLTILGMTLYGAWQTGKTVNIFSSDA</sequence>
<reference evidence="2 3" key="1">
    <citation type="journal article" date="2018" name="BMC Genomics">
        <title>Genomic evidence for intraspecific hybridization in a clonal and extremely halotolerant yeast.</title>
        <authorList>
            <person name="Gostincar C."/>
            <person name="Stajich J.E."/>
            <person name="Zupancic J."/>
            <person name="Zalar P."/>
            <person name="Gunde-Cimerman N."/>
        </authorList>
    </citation>
    <scope>NUCLEOTIDE SEQUENCE [LARGE SCALE GENOMIC DNA]</scope>
    <source>
        <strain evidence="2 3">EXF-6656</strain>
    </source>
</reference>
<feature type="transmembrane region" description="Helical" evidence="1">
    <location>
        <begin position="25"/>
        <end position="45"/>
    </location>
</feature>
<keyword evidence="1" id="KW-0812">Transmembrane</keyword>
<evidence type="ECO:0000256" key="1">
    <source>
        <dbReference type="SAM" id="Phobius"/>
    </source>
</evidence>
<evidence type="ECO:0000313" key="2">
    <source>
        <dbReference type="EMBL" id="RMX78918.1"/>
    </source>
</evidence>
<feature type="transmembrane region" description="Helical" evidence="1">
    <location>
        <begin position="72"/>
        <end position="94"/>
    </location>
</feature>
<comment type="caution">
    <text evidence="2">The sequence shown here is derived from an EMBL/GenBank/DDBJ whole genome shotgun (WGS) entry which is preliminary data.</text>
</comment>
<dbReference type="EMBL" id="QWIJ01000768">
    <property type="protein sequence ID" value="RMX78918.1"/>
    <property type="molecule type" value="Genomic_DNA"/>
</dbReference>
<protein>
    <submittedName>
        <fullName evidence="2">Uncharacterized protein</fullName>
    </submittedName>
</protein>
<feature type="transmembrane region" description="Helical" evidence="1">
    <location>
        <begin position="309"/>
        <end position="334"/>
    </location>
</feature>
<feature type="transmembrane region" description="Helical" evidence="1">
    <location>
        <begin position="215"/>
        <end position="236"/>
    </location>
</feature>
<dbReference type="OrthoDB" id="3640947at2759"/>
<evidence type="ECO:0000313" key="3">
    <source>
        <dbReference type="Proteomes" id="UP000281245"/>
    </source>
</evidence>
<keyword evidence="1" id="KW-1133">Transmembrane helix</keyword>
<name>A0A3M6WKJ3_HORWE</name>
<accession>A0A3M6WKJ3</accession>
<dbReference type="AlphaFoldDB" id="A0A3M6WKJ3"/>
<gene>
    <name evidence="2" type="ORF">D0869_08698</name>
</gene>
<proteinExistence type="predicted"/>
<keyword evidence="1" id="KW-0472">Membrane</keyword>